<feature type="transmembrane region" description="Helical" evidence="1">
    <location>
        <begin position="121"/>
        <end position="140"/>
    </location>
</feature>
<gene>
    <name evidence="2" type="ORF">QYB95_18625</name>
</gene>
<organism evidence="2 3">
    <name type="scientific">Ureibacillus aquaedulcis</name>
    <dbReference type="NCBI Taxonomy" id="3058421"/>
    <lineage>
        <taxon>Bacteria</taxon>
        <taxon>Bacillati</taxon>
        <taxon>Bacillota</taxon>
        <taxon>Bacilli</taxon>
        <taxon>Bacillales</taxon>
        <taxon>Caryophanaceae</taxon>
        <taxon>Ureibacillus</taxon>
    </lineage>
</organism>
<keyword evidence="3" id="KW-1185">Reference proteome</keyword>
<name>A0ABT8GVW2_9BACL</name>
<protein>
    <recommendedName>
        <fullName evidence="4">DUF2269 family protein</fullName>
    </recommendedName>
</protein>
<dbReference type="Proteomes" id="UP001172743">
    <property type="component" value="Unassembled WGS sequence"/>
</dbReference>
<keyword evidence="1" id="KW-1133">Transmembrane helix</keyword>
<keyword evidence="1" id="KW-0812">Transmembrane</keyword>
<feature type="transmembrane region" description="Helical" evidence="1">
    <location>
        <begin position="6"/>
        <end position="30"/>
    </location>
</feature>
<evidence type="ECO:0000313" key="3">
    <source>
        <dbReference type="Proteomes" id="UP001172743"/>
    </source>
</evidence>
<proteinExistence type="predicted"/>
<dbReference type="EMBL" id="JAUHTQ010000025">
    <property type="protein sequence ID" value="MDN4495558.1"/>
    <property type="molecule type" value="Genomic_DNA"/>
</dbReference>
<keyword evidence="1" id="KW-0472">Membrane</keyword>
<reference evidence="2" key="1">
    <citation type="submission" date="2023-07" db="EMBL/GenBank/DDBJ databases">
        <title>Ureibacillus sp. isolated from freshwater well.</title>
        <authorList>
            <person name="Kirdat K."/>
            <person name="Bhatt A."/>
            <person name="Teware R."/>
            <person name="Bhavsar Y."/>
            <person name="Yadav A."/>
        </authorList>
    </citation>
    <scope>NUCLEOTIDE SEQUENCE</scope>
    <source>
        <strain evidence="2">BA0131</strain>
    </source>
</reference>
<feature type="transmembrane region" description="Helical" evidence="1">
    <location>
        <begin position="81"/>
        <end position="100"/>
    </location>
</feature>
<comment type="caution">
    <text evidence="2">The sequence shown here is derived from an EMBL/GenBank/DDBJ whole genome shotgun (WGS) entry which is preliminary data.</text>
</comment>
<sequence length="146" mass="16511">MRLFHTLFLYIHIVSAVGSIGPLFSLIPIIKRMESADTEQLSGLVQSFQSAIIVIKHAGHVLVVSGIILIITSGWTWTTSWIVLTIAIMVGSIVFLARAFKPTLKTFGTQEFNKELFIKKLRKATWQYILILLIMLWLMVAKPALW</sequence>
<feature type="transmembrane region" description="Helical" evidence="1">
    <location>
        <begin position="51"/>
        <end position="75"/>
    </location>
</feature>
<evidence type="ECO:0000313" key="2">
    <source>
        <dbReference type="EMBL" id="MDN4495558.1"/>
    </source>
</evidence>
<evidence type="ECO:0008006" key="4">
    <source>
        <dbReference type="Google" id="ProtNLM"/>
    </source>
</evidence>
<accession>A0ABT8GVW2</accession>
<evidence type="ECO:0000256" key="1">
    <source>
        <dbReference type="SAM" id="Phobius"/>
    </source>
</evidence>